<accession>A0A2T3J6Q9</accession>
<evidence type="ECO:0000259" key="1">
    <source>
        <dbReference type="Pfam" id="PF06527"/>
    </source>
</evidence>
<dbReference type="OrthoDB" id="6917259at2"/>
<evidence type="ECO:0000313" key="2">
    <source>
        <dbReference type="EMBL" id="PSU44035.1"/>
    </source>
</evidence>
<name>A0A2T3J6Q9_9GAMM</name>
<dbReference type="AlphaFoldDB" id="A0A2T3J6Q9"/>
<dbReference type="Pfam" id="PF06527">
    <property type="entry name" value="TniQ"/>
    <property type="match status" value="1"/>
</dbReference>
<protein>
    <recommendedName>
        <fullName evidence="1">TniQ domain-containing protein</fullName>
    </recommendedName>
</protein>
<gene>
    <name evidence="2" type="ORF">C9J12_27660</name>
</gene>
<organism evidence="2 3">
    <name type="scientific">Photobacterium frigidiphilum</name>
    <dbReference type="NCBI Taxonomy" id="264736"/>
    <lineage>
        <taxon>Bacteria</taxon>
        <taxon>Pseudomonadati</taxon>
        <taxon>Pseudomonadota</taxon>
        <taxon>Gammaproteobacteria</taxon>
        <taxon>Vibrionales</taxon>
        <taxon>Vibrionaceae</taxon>
        <taxon>Photobacterium</taxon>
    </lineage>
</organism>
<sequence>MARTDGLTMNNYKLPFSLSPVEGESVQGYLARLAIENCCADTKDLLRVTRIPGGTSSNLQRTGSWKSAVKCFDLLNHSDMLHTKEHFGQQGEQYKFTPQIRNMARCCPLCLEQKSIQKFEWLITVKTHCQVHGIPLIDTCTCCDAPLNFDAIERGQCNYCASAILDGSAKDSILPQYLDGLIDLRGRELQQASKQLLDCAGRLLRPFDILPGKSEALEQINNSKLIQILTASHELTHSPAARDYYAEEVEQHRNQAITLGPHVARYPAYEFEYPDIEHENDPRISTSYLQWKSEAAIPNKVKTVLKPKDQLFDDDVTKYIADLWAANKILGTSCAELASFIDEGLIEPVKRSKKILGVLLDIRNFAELVEQQPVVPENTASVSLDELRQSEFFERYSVSLGELVASPSIQNYVLDKENGLDSLCWNKNELLPWAINTFKSKDIQVSPKTVKLILGVTQTELNNLVDQGKLTRYLPDKQNQELFNTYKSIEVQALL</sequence>
<dbReference type="InterPro" id="IPR009492">
    <property type="entry name" value="TniQ"/>
</dbReference>
<dbReference type="Proteomes" id="UP000240987">
    <property type="component" value="Unassembled WGS sequence"/>
</dbReference>
<keyword evidence="3" id="KW-1185">Reference proteome</keyword>
<proteinExistence type="predicted"/>
<evidence type="ECO:0000313" key="3">
    <source>
        <dbReference type="Proteomes" id="UP000240987"/>
    </source>
</evidence>
<comment type="caution">
    <text evidence="2">The sequence shown here is derived from an EMBL/GenBank/DDBJ whole genome shotgun (WGS) entry which is preliminary data.</text>
</comment>
<dbReference type="EMBL" id="PYMJ01000053">
    <property type="protein sequence ID" value="PSU44035.1"/>
    <property type="molecule type" value="Genomic_DNA"/>
</dbReference>
<feature type="domain" description="TniQ" evidence="1">
    <location>
        <begin position="15"/>
        <end position="136"/>
    </location>
</feature>
<dbReference type="RefSeq" id="WP_107246188.1">
    <property type="nucleotide sequence ID" value="NZ_PYMJ01000053.1"/>
</dbReference>
<reference evidence="2 3" key="1">
    <citation type="submission" date="2018-01" db="EMBL/GenBank/DDBJ databases">
        <title>Whole genome sequencing of Histamine producing bacteria.</title>
        <authorList>
            <person name="Butler K."/>
        </authorList>
    </citation>
    <scope>NUCLEOTIDE SEQUENCE [LARGE SCALE GENOMIC DNA]</scope>
    <source>
        <strain evidence="2 3">JCM 12947</strain>
    </source>
</reference>